<evidence type="ECO:0000256" key="1">
    <source>
        <dbReference type="SAM" id="Phobius"/>
    </source>
</evidence>
<evidence type="ECO:0000313" key="3">
    <source>
        <dbReference type="Proteomes" id="UP000199170"/>
    </source>
</evidence>
<keyword evidence="1" id="KW-0812">Transmembrane</keyword>
<accession>A0A1H3JFY0</accession>
<keyword evidence="1" id="KW-1133">Transmembrane helix</keyword>
<dbReference type="Proteomes" id="UP000199170">
    <property type="component" value="Unassembled WGS sequence"/>
</dbReference>
<dbReference type="EMBL" id="FNPB01000013">
    <property type="protein sequence ID" value="SDY38767.1"/>
    <property type="molecule type" value="Genomic_DNA"/>
</dbReference>
<protein>
    <submittedName>
        <fullName evidence="2">Uncharacterized protein</fullName>
    </submittedName>
</protein>
<keyword evidence="1" id="KW-0472">Membrane</keyword>
<keyword evidence="3" id="KW-1185">Reference proteome</keyword>
<dbReference type="AlphaFoldDB" id="A0A1H3JFY0"/>
<gene>
    <name evidence="2" type="ORF">SAMN04487946_11371</name>
</gene>
<evidence type="ECO:0000313" key="2">
    <source>
        <dbReference type="EMBL" id="SDY38767.1"/>
    </source>
</evidence>
<feature type="transmembrane region" description="Helical" evidence="1">
    <location>
        <begin position="55"/>
        <end position="74"/>
    </location>
</feature>
<organism evidence="2 3">
    <name type="scientific">Halobellus clavatus</name>
    <dbReference type="NCBI Taxonomy" id="660517"/>
    <lineage>
        <taxon>Archaea</taxon>
        <taxon>Methanobacteriati</taxon>
        <taxon>Methanobacteriota</taxon>
        <taxon>Stenosarchaea group</taxon>
        <taxon>Halobacteria</taxon>
        <taxon>Halobacteriales</taxon>
        <taxon>Haloferacaceae</taxon>
        <taxon>Halobellus</taxon>
    </lineage>
</organism>
<proteinExistence type="predicted"/>
<name>A0A1H3JFY0_9EURY</name>
<sequence>MPGPFVRNGHAGRRQRSGDRLLGKCFTCTDVSIDVSETSEETTIETADGMSADGLTPAVLASVGSVALALYFYYVRGDKQRGQFVGFWPVTILSLASYFKLEEIKQLLAERDE</sequence>
<reference evidence="3" key="1">
    <citation type="submission" date="2016-10" db="EMBL/GenBank/DDBJ databases">
        <authorList>
            <person name="Varghese N."/>
            <person name="Submissions S."/>
        </authorList>
    </citation>
    <scope>NUCLEOTIDE SEQUENCE [LARGE SCALE GENOMIC DNA]</scope>
    <source>
        <strain evidence="3">CGMCC 1.10118</strain>
    </source>
</reference>